<accession>A0A0F9MQG8</accession>
<comment type="caution">
    <text evidence="1">The sequence shown here is derived from an EMBL/GenBank/DDBJ whole genome shotgun (WGS) entry which is preliminary data.</text>
</comment>
<name>A0A0F9MQG8_9ZZZZ</name>
<reference evidence="1" key="1">
    <citation type="journal article" date="2015" name="Nature">
        <title>Complex archaea that bridge the gap between prokaryotes and eukaryotes.</title>
        <authorList>
            <person name="Spang A."/>
            <person name="Saw J.H."/>
            <person name="Jorgensen S.L."/>
            <person name="Zaremba-Niedzwiedzka K."/>
            <person name="Martijn J."/>
            <person name="Lind A.E."/>
            <person name="van Eijk R."/>
            <person name="Schleper C."/>
            <person name="Guy L."/>
            <person name="Ettema T.J."/>
        </authorList>
    </citation>
    <scope>NUCLEOTIDE SEQUENCE</scope>
</reference>
<dbReference type="EMBL" id="LAZR01008403">
    <property type="protein sequence ID" value="KKM78975.1"/>
    <property type="molecule type" value="Genomic_DNA"/>
</dbReference>
<organism evidence="1">
    <name type="scientific">marine sediment metagenome</name>
    <dbReference type="NCBI Taxonomy" id="412755"/>
    <lineage>
        <taxon>unclassified sequences</taxon>
        <taxon>metagenomes</taxon>
        <taxon>ecological metagenomes</taxon>
    </lineage>
</organism>
<sequence length="163" mass="19636">MDVPHVCAEIPYLKGKIDMSSTKEYNQEYYQRHKERLRVKHQRQHQKYYRQNSVQILARQKKYHQQNPERVVWRQLIHRCTNSKDVGYKYYGGRGIEVCARWLNSFEDFLKDVGKRPSPAHTIDRIYNNGNYEPGNVRWVTAKKQANNRRNNLKLREIGTENE</sequence>
<dbReference type="AlphaFoldDB" id="A0A0F9MQG8"/>
<gene>
    <name evidence="1" type="ORF">LCGC14_1354580</name>
</gene>
<evidence type="ECO:0000313" key="1">
    <source>
        <dbReference type="EMBL" id="KKM78975.1"/>
    </source>
</evidence>
<proteinExistence type="predicted"/>
<protein>
    <submittedName>
        <fullName evidence="1">Uncharacterized protein</fullName>
    </submittedName>
</protein>